<evidence type="ECO:0000313" key="4">
    <source>
        <dbReference type="EMBL" id="MBE6832506.1"/>
    </source>
</evidence>
<accession>A0A928KUM0</accession>
<dbReference type="AlphaFoldDB" id="A0A928KUM0"/>
<feature type="signal peptide" evidence="2">
    <location>
        <begin position="1"/>
        <end position="24"/>
    </location>
</feature>
<dbReference type="InterPro" id="IPR015168">
    <property type="entry name" value="SsuA/THI5"/>
</dbReference>
<dbReference type="PANTHER" id="PTHR30024">
    <property type="entry name" value="ALIPHATIC SULFONATES-BINDING PROTEIN-RELATED"/>
    <property type="match status" value="1"/>
</dbReference>
<dbReference type="PANTHER" id="PTHR30024:SF46">
    <property type="entry name" value="ABC TRANSPORTER, SUBSTRATE-BINDING LIPOPROTEIN"/>
    <property type="match status" value="1"/>
</dbReference>
<keyword evidence="2" id="KW-0732">Signal</keyword>
<proteinExistence type="predicted"/>
<dbReference type="Pfam" id="PF09084">
    <property type="entry name" value="NMT1"/>
    <property type="match status" value="1"/>
</dbReference>
<feature type="compositionally biased region" description="Low complexity" evidence="1">
    <location>
        <begin position="29"/>
        <end position="40"/>
    </location>
</feature>
<evidence type="ECO:0000259" key="3">
    <source>
        <dbReference type="Pfam" id="PF09084"/>
    </source>
</evidence>
<organism evidence="4 5">
    <name type="scientific">Faecalispora sporosphaeroides</name>
    <dbReference type="NCBI Taxonomy" id="1549"/>
    <lineage>
        <taxon>Bacteria</taxon>
        <taxon>Bacillati</taxon>
        <taxon>Bacillota</taxon>
        <taxon>Clostridia</taxon>
        <taxon>Eubacteriales</taxon>
        <taxon>Oscillospiraceae</taxon>
        <taxon>Faecalispora</taxon>
    </lineage>
</organism>
<dbReference type="EMBL" id="SVNY01000001">
    <property type="protein sequence ID" value="MBE6832506.1"/>
    <property type="molecule type" value="Genomic_DNA"/>
</dbReference>
<feature type="chain" id="PRO_5038569484" evidence="2">
    <location>
        <begin position="25"/>
        <end position="348"/>
    </location>
</feature>
<dbReference type="PROSITE" id="PS51257">
    <property type="entry name" value="PROKAR_LIPOPROTEIN"/>
    <property type="match status" value="1"/>
</dbReference>
<name>A0A928KUM0_9FIRM</name>
<reference evidence="4" key="1">
    <citation type="submission" date="2019-04" db="EMBL/GenBank/DDBJ databases">
        <title>Evolution of Biomass-Degrading Anaerobic Consortia Revealed by Metagenomics.</title>
        <authorList>
            <person name="Peng X."/>
        </authorList>
    </citation>
    <scope>NUCLEOTIDE SEQUENCE</scope>
    <source>
        <strain evidence="4">SIG551</strain>
    </source>
</reference>
<feature type="region of interest" description="Disordered" evidence="1">
    <location>
        <begin position="29"/>
        <end position="48"/>
    </location>
</feature>
<dbReference type="PIRSF" id="PIRSF027386">
    <property type="entry name" value="UCP027386_ABC_sbc_TM0202"/>
    <property type="match status" value="1"/>
</dbReference>
<protein>
    <submittedName>
        <fullName evidence="4">ABC transporter substrate-binding protein</fullName>
    </submittedName>
</protein>
<evidence type="ECO:0000256" key="2">
    <source>
        <dbReference type="SAM" id="SignalP"/>
    </source>
</evidence>
<dbReference type="InterPro" id="IPR027024">
    <property type="entry name" value="UCP027386_ABC_sbc_TM0202"/>
</dbReference>
<dbReference type="SUPFAM" id="SSF53850">
    <property type="entry name" value="Periplasmic binding protein-like II"/>
    <property type="match status" value="1"/>
</dbReference>
<dbReference type="Proteomes" id="UP000754750">
    <property type="component" value="Unassembled WGS sequence"/>
</dbReference>
<dbReference type="RefSeq" id="WP_326839926.1">
    <property type="nucleotide sequence ID" value="NZ_SVNY01000001.1"/>
</dbReference>
<evidence type="ECO:0000256" key="1">
    <source>
        <dbReference type="SAM" id="MobiDB-lite"/>
    </source>
</evidence>
<gene>
    <name evidence="4" type="ORF">E7512_02810</name>
</gene>
<comment type="caution">
    <text evidence="4">The sequence shown here is derived from an EMBL/GenBank/DDBJ whole genome shotgun (WGS) entry which is preliminary data.</text>
</comment>
<evidence type="ECO:0000313" key="5">
    <source>
        <dbReference type="Proteomes" id="UP000754750"/>
    </source>
</evidence>
<dbReference type="Gene3D" id="3.40.190.10">
    <property type="entry name" value="Periplasmic binding protein-like II"/>
    <property type="match status" value="2"/>
</dbReference>
<feature type="domain" description="SsuA/THI5-like" evidence="3">
    <location>
        <begin position="128"/>
        <end position="281"/>
    </location>
</feature>
<sequence length="348" mass="36719">MRFTKKIAGLVLSAALLAVSAGCAGQPAASSSAAEAPQSSTVSAEEKTQMRVGVLKGPTGLGMLQVMENNDKKTAANAYAFTVAGSPDEVVAKLVSGELDAAAVPTNLAAALYNKTKGGVRLAAINTLGILYLVTGDESIKSIADLKGKTVYSSGQGAVPEYALDYILTANGLKDDVKVEYLSEHSEVASQLLAGKITTAVLPEPFVTQVTAKNAKLKPALDLTDEWERAVQKADQGSSVLTMGALVVRSEFVKQNQGAFDGFLSEYQKSVDYVNQNPQPAGALSEKYDIMPAAVAQKAIPNCNIVFIAGNDMRVKTEDFLKVLYEYNPKSIGGAFPKDDFYYLNAAG</sequence>